<dbReference type="RefSeq" id="WP_069204800.1">
    <property type="nucleotide sequence ID" value="NZ_CP014168.1"/>
</dbReference>
<feature type="transmembrane region" description="Helical" evidence="10">
    <location>
        <begin position="193"/>
        <end position="219"/>
    </location>
</feature>
<feature type="transmembrane region" description="Helical" evidence="10">
    <location>
        <begin position="361"/>
        <end position="378"/>
    </location>
</feature>
<feature type="transmembrane region" description="Helical" evidence="10">
    <location>
        <begin position="54"/>
        <end position="77"/>
    </location>
</feature>
<feature type="transmembrane region" description="Helical" evidence="10">
    <location>
        <begin position="426"/>
        <end position="445"/>
    </location>
</feature>
<reference evidence="11 12" key="1">
    <citation type="submission" date="2016-01" db="EMBL/GenBank/DDBJ databases">
        <title>Complete genome and mega plasmid sequence of Sphingomonas panacis DCY99 elicits systemic resistance in rice to Xanthomonas oryzae.</title>
        <authorList>
            <person name="Kim Y.J."/>
            <person name="Yang D.C."/>
            <person name="Sing P."/>
        </authorList>
    </citation>
    <scope>NUCLEOTIDE SEQUENCE [LARGE SCALE GENOMIC DNA]</scope>
    <source>
        <strain evidence="11 12">DCY99</strain>
    </source>
</reference>
<feature type="transmembrane region" description="Helical" evidence="10">
    <location>
        <begin position="136"/>
        <end position="153"/>
    </location>
</feature>
<evidence type="ECO:0000256" key="7">
    <source>
        <dbReference type="ARBA" id="ARBA00023065"/>
    </source>
</evidence>
<keyword evidence="12" id="KW-1185">Reference proteome</keyword>
<evidence type="ECO:0000256" key="3">
    <source>
        <dbReference type="ARBA" id="ARBA00022449"/>
    </source>
</evidence>
<dbReference type="STRING" id="1560345.AWL63_09875"/>
<dbReference type="KEGG" id="span:AWL63_09875"/>
<feature type="transmembrane region" description="Helical" evidence="10">
    <location>
        <begin position="278"/>
        <end position="302"/>
    </location>
</feature>
<gene>
    <name evidence="11" type="ORF">AWL63_09875</name>
</gene>
<keyword evidence="2" id="KW-0813">Transport</keyword>
<keyword evidence="6 10" id="KW-1133">Transmembrane helix</keyword>
<keyword evidence="3" id="KW-0050">Antiport</keyword>
<dbReference type="Proteomes" id="UP000094256">
    <property type="component" value="Chromosome"/>
</dbReference>
<feature type="transmembrane region" description="Helical" evidence="10">
    <location>
        <begin position="98"/>
        <end position="116"/>
    </location>
</feature>
<keyword evidence="7" id="KW-0406">Ion transport</keyword>
<name>A0A1B3Z9Y8_9SPHN</name>
<dbReference type="PIRSF" id="PIRSF006603">
    <property type="entry name" value="DinF"/>
    <property type="match status" value="1"/>
</dbReference>
<sequence length="455" mass="48785">MARDERHWWRREALAMVVLAYPLVLTNLAQALIATTDVVLLGWAGPHPLAAASLGVNLVNACVFFGTGLVTAAAPMIARALGERSNAVRDVRRTVRQALWVSVTLVVPMWLVLWQAEPILLAFGQQPDLAHDAVKLVHPMMFGLLPLMGYYVLRAFVSALERPIWAFVVGVVAVLLNAVLNYALIFGRFGLPALGLFGAGLGSALSNLWMFVGLAVVVARHKRFRRYHLFGRWWRADWPRYRALWRLGLPIAVTVGLEVTIFNCAVFLMGLIGTPELAAHAVAIQLAALCFMIPLGLAQAATVRVGLAFGRGDPIGVARAGRAALGITMAVMACTATILLTLRHPLVALFLASDTPAEAHVVSLAVSFLGVAALFQFFDGAQAVGAGMLRGLHDTFVPMLLALIGYWIVGLGTAVVLGFWLGWGGVGVWVGLAAGLATVAVLMVARWATRGRRAG</sequence>
<dbReference type="GO" id="GO:0042910">
    <property type="term" value="F:xenobiotic transmembrane transporter activity"/>
    <property type="evidence" value="ECO:0007669"/>
    <property type="project" value="InterPro"/>
</dbReference>
<dbReference type="NCBIfam" id="TIGR00797">
    <property type="entry name" value="matE"/>
    <property type="match status" value="1"/>
</dbReference>
<evidence type="ECO:0000256" key="4">
    <source>
        <dbReference type="ARBA" id="ARBA00022475"/>
    </source>
</evidence>
<dbReference type="InterPro" id="IPR048279">
    <property type="entry name" value="MdtK-like"/>
</dbReference>
<feature type="transmembrane region" description="Helical" evidence="10">
    <location>
        <begin position="399"/>
        <end position="420"/>
    </location>
</feature>
<feature type="transmembrane region" description="Helical" evidence="10">
    <location>
        <begin position="247"/>
        <end position="272"/>
    </location>
</feature>
<evidence type="ECO:0000256" key="10">
    <source>
        <dbReference type="SAM" id="Phobius"/>
    </source>
</evidence>
<evidence type="ECO:0000313" key="11">
    <source>
        <dbReference type="EMBL" id="AOH84235.1"/>
    </source>
</evidence>
<evidence type="ECO:0000256" key="1">
    <source>
        <dbReference type="ARBA" id="ARBA00004429"/>
    </source>
</evidence>
<dbReference type="EMBL" id="CP014168">
    <property type="protein sequence ID" value="AOH84235.1"/>
    <property type="molecule type" value="Genomic_DNA"/>
</dbReference>
<dbReference type="Pfam" id="PF01554">
    <property type="entry name" value="MatE"/>
    <property type="match status" value="2"/>
</dbReference>
<dbReference type="CDD" id="cd13131">
    <property type="entry name" value="MATE_NorM_like"/>
    <property type="match status" value="1"/>
</dbReference>
<dbReference type="OrthoDB" id="9780160at2"/>
<evidence type="ECO:0000256" key="5">
    <source>
        <dbReference type="ARBA" id="ARBA00022692"/>
    </source>
</evidence>
<evidence type="ECO:0000256" key="6">
    <source>
        <dbReference type="ARBA" id="ARBA00022989"/>
    </source>
</evidence>
<feature type="transmembrane region" description="Helical" evidence="10">
    <location>
        <begin position="323"/>
        <end position="341"/>
    </location>
</feature>
<dbReference type="GO" id="GO:0005886">
    <property type="term" value="C:plasma membrane"/>
    <property type="evidence" value="ECO:0007669"/>
    <property type="project" value="UniProtKB-SubCell"/>
</dbReference>
<protein>
    <recommendedName>
        <fullName evidence="9">Multidrug-efflux transporter</fullName>
    </recommendedName>
</protein>
<evidence type="ECO:0000256" key="2">
    <source>
        <dbReference type="ARBA" id="ARBA00022448"/>
    </source>
</evidence>
<dbReference type="InterPro" id="IPR050222">
    <property type="entry name" value="MATE_MdtK"/>
</dbReference>
<dbReference type="PANTHER" id="PTHR43298:SF2">
    <property type="entry name" value="FMN_FAD EXPORTER YEEO-RELATED"/>
    <property type="match status" value="1"/>
</dbReference>
<accession>A0A1B3Z9Y8</accession>
<dbReference type="PANTHER" id="PTHR43298">
    <property type="entry name" value="MULTIDRUG RESISTANCE PROTEIN NORM-RELATED"/>
    <property type="match status" value="1"/>
</dbReference>
<evidence type="ECO:0000256" key="9">
    <source>
        <dbReference type="ARBA" id="ARBA00031636"/>
    </source>
</evidence>
<dbReference type="InterPro" id="IPR002528">
    <property type="entry name" value="MATE_fam"/>
</dbReference>
<dbReference type="GO" id="GO:0006811">
    <property type="term" value="P:monoatomic ion transport"/>
    <property type="evidence" value="ECO:0007669"/>
    <property type="project" value="UniProtKB-KW"/>
</dbReference>
<organism evidence="11 12">
    <name type="scientific">Sphingomonas panacis</name>
    <dbReference type="NCBI Taxonomy" id="1560345"/>
    <lineage>
        <taxon>Bacteria</taxon>
        <taxon>Pseudomonadati</taxon>
        <taxon>Pseudomonadota</taxon>
        <taxon>Alphaproteobacteria</taxon>
        <taxon>Sphingomonadales</taxon>
        <taxon>Sphingomonadaceae</taxon>
        <taxon>Sphingomonas</taxon>
    </lineage>
</organism>
<dbReference type="AlphaFoldDB" id="A0A1B3Z9Y8"/>
<evidence type="ECO:0000313" key="12">
    <source>
        <dbReference type="Proteomes" id="UP000094256"/>
    </source>
</evidence>
<keyword evidence="5 10" id="KW-0812">Transmembrane</keyword>
<keyword evidence="8 10" id="KW-0472">Membrane</keyword>
<evidence type="ECO:0000256" key="8">
    <source>
        <dbReference type="ARBA" id="ARBA00023136"/>
    </source>
</evidence>
<comment type="subcellular location">
    <subcellularLocation>
        <location evidence="1">Cell inner membrane</location>
        <topology evidence="1">Multi-pass membrane protein</topology>
    </subcellularLocation>
</comment>
<keyword evidence="4" id="KW-1003">Cell membrane</keyword>
<feature type="transmembrane region" description="Helical" evidence="10">
    <location>
        <begin position="12"/>
        <end position="34"/>
    </location>
</feature>
<dbReference type="GO" id="GO:0015297">
    <property type="term" value="F:antiporter activity"/>
    <property type="evidence" value="ECO:0007669"/>
    <property type="project" value="UniProtKB-KW"/>
</dbReference>
<feature type="transmembrane region" description="Helical" evidence="10">
    <location>
        <begin position="165"/>
        <end position="187"/>
    </location>
</feature>
<proteinExistence type="predicted"/>